<evidence type="ECO:0000313" key="4">
    <source>
        <dbReference type="Proteomes" id="UP001150062"/>
    </source>
</evidence>
<feature type="compositionally biased region" description="Basic and acidic residues" evidence="1">
    <location>
        <begin position="62"/>
        <end position="77"/>
    </location>
</feature>
<dbReference type="Proteomes" id="UP001150062">
    <property type="component" value="Unassembled WGS sequence"/>
</dbReference>
<dbReference type="EMBL" id="JAOAOG010000332">
    <property type="protein sequence ID" value="KAJ6227824.1"/>
    <property type="molecule type" value="Genomic_DNA"/>
</dbReference>
<accession>A0ABQ8X6T7</accession>
<proteinExistence type="predicted"/>
<evidence type="ECO:0000259" key="2">
    <source>
        <dbReference type="PROSITE" id="PS50190"/>
    </source>
</evidence>
<feature type="compositionally biased region" description="Basic residues" evidence="1">
    <location>
        <begin position="78"/>
        <end position="97"/>
    </location>
</feature>
<dbReference type="SUPFAM" id="SSF48425">
    <property type="entry name" value="Sec7 domain"/>
    <property type="match status" value="1"/>
</dbReference>
<dbReference type="PROSITE" id="PS50190">
    <property type="entry name" value="SEC7"/>
    <property type="match status" value="1"/>
</dbReference>
<dbReference type="PANTHER" id="PTHR10663">
    <property type="entry name" value="GUANYL-NUCLEOTIDE EXCHANGE FACTOR"/>
    <property type="match status" value="1"/>
</dbReference>
<dbReference type="InterPro" id="IPR000904">
    <property type="entry name" value="Sec7_dom"/>
</dbReference>
<organism evidence="3 4">
    <name type="scientific">Anaeramoeba flamelloides</name>
    <dbReference type="NCBI Taxonomy" id="1746091"/>
    <lineage>
        <taxon>Eukaryota</taxon>
        <taxon>Metamonada</taxon>
        <taxon>Anaeramoebidae</taxon>
        <taxon>Anaeramoeba</taxon>
    </lineage>
</organism>
<sequence>MINLHLPKGYKLTNQVEAKITENGTVYCIPVSSRNNNAKSKKKSVLVVHNLSYSGWENFQKTQKEKKKEIKNKEQSKKKMAKKGNNGKKKDKTKKKNLILVSDSGEKKKEKTSESKESIKKRSAKLFNNGNYLGSFDLLVESGMINANYRQIAEFVYHTKNLDLVHKGSFLSSEDKISIRVLKYYLRCFDFRQKKVEMALGEFFRTFACPNESQMIDRLSQEFARHFYRHNRELFPSSDSIYVLVMSIILLNTYFRNTAIDFSLSKKQFIKNVYRTEDGKLLSKKLLKQVYKSIKKNNIFD</sequence>
<feature type="domain" description="SEC7" evidence="2">
    <location>
        <begin position="104"/>
        <end position="297"/>
    </location>
</feature>
<reference evidence="3" key="1">
    <citation type="submission" date="2022-08" db="EMBL/GenBank/DDBJ databases">
        <title>Novel sulfate-reducing endosymbionts in the free-living metamonad Anaeramoeba.</title>
        <authorList>
            <person name="Jerlstrom-Hultqvist J."/>
            <person name="Cepicka I."/>
            <person name="Gallot-Lavallee L."/>
            <person name="Salas-Leiva D."/>
            <person name="Curtis B.A."/>
            <person name="Zahonova K."/>
            <person name="Pipaliya S."/>
            <person name="Dacks J."/>
            <person name="Roger A.J."/>
        </authorList>
    </citation>
    <scope>NUCLEOTIDE SEQUENCE</scope>
    <source>
        <strain evidence="3">Schooner1</strain>
    </source>
</reference>
<feature type="compositionally biased region" description="Basic and acidic residues" evidence="1">
    <location>
        <begin position="104"/>
        <end position="119"/>
    </location>
</feature>
<gene>
    <name evidence="3" type="ORF">M0813_09484</name>
</gene>
<evidence type="ECO:0000256" key="1">
    <source>
        <dbReference type="SAM" id="MobiDB-lite"/>
    </source>
</evidence>
<dbReference type="SMART" id="SM00222">
    <property type="entry name" value="Sec7"/>
    <property type="match status" value="1"/>
</dbReference>
<dbReference type="InterPro" id="IPR023394">
    <property type="entry name" value="Sec7_C_sf"/>
</dbReference>
<dbReference type="Gene3D" id="1.10.220.20">
    <property type="match status" value="1"/>
</dbReference>
<evidence type="ECO:0000313" key="3">
    <source>
        <dbReference type="EMBL" id="KAJ6227824.1"/>
    </source>
</evidence>
<keyword evidence="4" id="KW-1185">Reference proteome</keyword>
<dbReference type="InterPro" id="IPR035999">
    <property type="entry name" value="Sec7_dom_sf"/>
</dbReference>
<dbReference type="Pfam" id="PF01369">
    <property type="entry name" value="Sec7"/>
    <property type="match status" value="1"/>
</dbReference>
<feature type="region of interest" description="Disordered" evidence="1">
    <location>
        <begin position="62"/>
        <end position="119"/>
    </location>
</feature>
<comment type="caution">
    <text evidence="3">The sequence shown here is derived from an EMBL/GenBank/DDBJ whole genome shotgun (WGS) entry which is preliminary data.</text>
</comment>
<dbReference type="Gene3D" id="1.10.1000.11">
    <property type="entry name" value="Arf Nucleotide-binding Site Opener,domain 2"/>
    <property type="match status" value="1"/>
</dbReference>
<protein>
    <submittedName>
        <fullName evidence="3">Guanyl-nucleotide exchange factor</fullName>
    </submittedName>
</protein>
<name>A0ABQ8X6T7_9EUKA</name>